<name>A0AAD9IFV5_PROWI</name>
<sequence>MRGASRTLRAVGHAVEFRWYATATQPDKLRSAFNHCLSQLREHDYPNYVAFFVETQLVADHAKSEMLVGMRCKWWHDAVNDIFKGVAVDHPVLTALQSVLEQHRLTRYRLQKIVSSREEVSGQGSQPPTLGALLSQCDASHGQLLQLELEAAGDRSEASALASRHLGRALGLVEALRETPRLAAKGRTRLPADITKQLDVSLSSLARGEAHPQLAEACQQLAQEAQRELEAARKLRDQVPEESRCLMLPAVHAELWLEYFAGHQYNVFTPASLTADPVSPLSYQLRLNATWCKVYEFPFQLDGQQVEMVFTSVAGHLLELNFTAPFTSWQACAPQDLFTAPVAKHTPKVIEVCLAANPRLSVRRARFSALVPSDIFRAINSLVDPDENASRAVDARQEIDLRIGAAFTRLQTLLLQNKFDWRALLQGGRDRMLLSYGPCQFPTLGLIVQRLWEIRTHVAEAFWSIEVVVGPTRGSQPEAGPVRETACKFAWDRGHLFDQVCAQILHEICLAEPHATVVQVSGAQKTKWAPCPLSTLEMQKRGSQYLRLPGERIMRLAEELYQAGVISYPRTETDMFDQQYELQNLVGIQAGTRAPWAAYAQSLQDGRRFRWPRSGGHNDKAHPPIHPTQPFTGDGDKARLYEFICRRFLALDAEGRATTVKLAIASETFSASGLVVTARNFLDGQTQPPPRLTEADLISKMEQYGIGTDATVADHIQKQLDRGYAIKDEHGRSQTFEPTPLGEALISAYSRMGLVNLWQPQLRGLIEQNISLVAQGSRTKEAVLEEAVRAFEGDFAAARLQCRVLETEVGERSGGDAPPGAQSLGACACGGGDLLLCRDPGGGPPFVRCAAWPLHRFRVDLPRLTTSVTVEEDRRCARCGALLLELGFTRALLPPGFAPRMTACVACDESLKRLLDLVGPVSRPGAGGSGGGAAGRGGGAGGYGRGPVAMARGGASMPRGAGSRRGASAPAPAGRAASSAAPRRVRGRGTGRGSYRGRAGDGGWRGRRD</sequence>
<dbReference type="GO" id="GO:0005634">
    <property type="term" value="C:nucleus"/>
    <property type="evidence" value="ECO:0007669"/>
    <property type="project" value="TreeGrafter"/>
</dbReference>
<dbReference type="PRINTS" id="PR00417">
    <property type="entry name" value="PRTPISMRASEI"/>
</dbReference>
<dbReference type="SUPFAM" id="SSF56712">
    <property type="entry name" value="Prokaryotic type I DNA topoisomerase"/>
    <property type="match status" value="1"/>
</dbReference>
<feature type="domain" description="Topo IA-type catalytic" evidence="13">
    <location>
        <begin position="386"/>
        <end position="795"/>
    </location>
</feature>
<comment type="caution">
    <text evidence="14">The sequence shown here is derived from an EMBL/GenBank/DDBJ whole genome shotgun (WGS) entry which is preliminary data.</text>
</comment>
<evidence type="ECO:0000256" key="2">
    <source>
        <dbReference type="ARBA" id="ARBA00001946"/>
    </source>
</evidence>
<evidence type="ECO:0000256" key="3">
    <source>
        <dbReference type="ARBA" id="ARBA00009446"/>
    </source>
</evidence>
<dbReference type="Gene3D" id="1.10.290.10">
    <property type="entry name" value="Topoisomerase I, domain 4"/>
    <property type="match status" value="1"/>
</dbReference>
<evidence type="ECO:0000256" key="11">
    <source>
        <dbReference type="SAM" id="Coils"/>
    </source>
</evidence>
<evidence type="ECO:0000259" key="13">
    <source>
        <dbReference type="PROSITE" id="PS52039"/>
    </source>
</evidence>
<organism evidence="14 15">
    <name type="scientific">Prototheca wickerhamii</name>
    <dbReference type="NCBI Taxonomy" id="3111"/>
    <lineage>
        <taxon>Eukaryota</taxon>
        <taxon>Viridiplantae</taxon>
        <taxon>Chlorophyta</taxon>
        <taxon>core chlorophytes</taxon>
        <taxon>Trebouxiophyceae</taxon>
        <taxon>Chlorellales</taxon>
        <taxon>Chlorellaceae</taxon>
        <taxon>Prototheca</taxon>
    </lineage>
</organism>
<dbReference type="EC" id="5.6.2.1" evidence="4 10"/>
<dbReference type="Pfam" id="PF00494">
    <property type="entry name" value="SQS_PSY"/>
    <property type="match status" value="1"/>
</dbReference>
<evidence type="ECO:0000313" key="14">
    <source>
        <dbReference type="EMBL" id="KAK2077468.1"/>
    </source>
</evidence>
<feature type="coiled-coil region" evidence="11">
    <location>
        <begin position="215"/>
        <end position="242"/>
    </location>
</feature>
<dbReference type="InterPro" id="IPR003601">
    <property type="entry name" value="Topo_IA_2"/>
</dbReference>
<evidence type="ECO:0000256" key="1">
    <source>
        <dbReference type="ARBA" id="ARBA00000213"/>
    </source>
</evidence>
<dbReference type="GO" id="GO:0003677">
    <property type="term" value="F:DNA binding"/>
    <property type="evidence" value="ECO:0007669"/>
    <property type="project" value="UniProtKB-KW"/>
</dbReference>
<dbReference type="InterPro" id="IPR008949">
    <property type="entry name" value="Isoprenoid_synthase_dom_sf"/>
</dbReference>
<comment type="catalytic activity">
    <reaction evidence="1 10">
        <text>ATP-independent breakage of single-stranded DNA, followed by passage and rejoining.</text>
        <dbReference type="EC" id="5.6.2.1"/>
    </reaction>
</comment>
<keyword evidence="11" id="KW-0175">Coiled coil</keyword>
<evidence type="ECO:0000313" key="15">
    <source>
        <dbReference type="Proteomes" id="UP001255856"/>
    </source>
</evidence>
<dbReference type="Gene3D" id="1.10.460.10">
    <property type="entry name" value="Topoisomerase I, domain 2"/>
    <property type="match status" value="2"/>
</dbReference>
<dbReference type="CDD" id="cd00186">
    <property type="entry name" value="TOP1Ac"/>
    <property type="match status" value="1"/>
</dbReference>
<dbReference type="InterPro" id="IPR000380">
    <property type="entry name" value="Topo_IA"/>
</dbReference>
<accession>A0AAD9IFV5</accession>
<dbReference type="EMBL" id="JASFZW010000006">
    <property type="protein sequence ID" value="KAK2077468.1"/>
    <property type="molecule type" value="Genomic_DNA"/>
</dbReference>
<feature type="compositionally biased region" description="Low complexity" evidence="12">
    <location>
        <begin position="950"/>
        <end position="982"/>
    </location>
</feature>
<dbReference type="InterPro" id="IPR002060">
    <property type="entry name" value="Squ/phyt_synthse"/>
</dbReference>
<keyword evidence="6" id="KW-0862">Zinc</keyword>
<dbReference type="FunFam" id="1.10.290.10:FF:000003">
    <property type="entry name" value="DNA topoisomerase"/>
    <property type="match status" value="1"/>
</dbReference>
<proteinExistence type="inferred from homology"/>
<keyword evidence="9 10" id="KW-0413">Isomerase</keyword>
<evidence type="ECO:0000256" key="7">
    <source>
        <dbReference type="ARBA" id="ARBA00023029"/>
    </source>
</evidence>
<comment type="cofactor">
    <cofactor evidence="2">
        <name>Mg(2+)</name>
        <dbReference type="ChEBI" id="CHEBI:18420"/>
    </cofactor>
</comment>
<dbReference type="GO" id="GO:0003917">
    <property type="term" value="F:DNA topoisomerase type I (single strand cut, ATP-independent) activity"/>
    <property type="evidence" value="ECO:0007669"/>
    <property type="project" value="UniProtKB-EC"/>
</dbReference>
<protein>
    <recommendedName>
        <fullName evidence="4 10">DNA topoisomerase</fullName>
        <ecNumber evidence="4 10">5.6.2.1</ecNumber>
    </recommendedName>
</protein>
<dbReference type="SUPFAM" id="SSF48576">
    <property type="entry name" value="Terpenoid synthases"/>
    <property type="match status" value="1"/>
</dbReference>
<evidence type="ECO:0000256" key="9">
    <source>
        <dbReference type="ARBA" id="ARBA00023235"/>
    </source>
</evidence>
<dbReference type="PROSITE" id="PS00396">
    <property type="entry name" value="TOPO_IA_1"/>
    <property type="match status" value="1"/>
</dbReference>
<keyword evidence="7 10" id="KW-0799">Topoisomerase</keyword>
<dbReference type="SMART" id="SM00437">
    <property type="entry name" value="TOP1Ac"/>
    <property type="match status" value="1"/>
</dbReference>
<dbReference type="InterPro" id="IPR023406">
    <property type="entry name" value="Topo_IA_AS"/>
</dbReference>
<reference evidence="14" key="1">
    <citation type="submission" date="2021-01" db="EMBL/GenBank/DDBJ databases">
        <authorList>
            <person name="Eckstrom K.M.E."/>
        </authorList>
    </citation>
    <scope>NUCLEOTIDE SEQUENCE</scope>
    <source>
        <strain evidence="14">UVCC 0001</strain>
    </source>
</reference>
<gene>
    <name evidence="14" type="ORF">QBZ16_004313</name>
</gene>
<dbReference type="GO" id="GO:0006281">
    <property type="term" value="P:DNA repair"/>
    <property type="evidence" value="ECO:0007669"/>
    <property type="project" value="TreeGrafter"/>
</dbReference>
<dbReference type="InterPro" id="IPR003602">
    <property type="entry name" value="Topo_IA_DNA-bd_dom"/>
</dbReference>
<dbReference type="GO" id="GO:0046872">
    <property type="term" value="F:metal ion binding"/>
    <property type="evidence" value="ECO:0007669"/>
    <property type="project" value="UniProtKB-KW"/>
</dbReference>
<evidence type="ECO:0000256" key="5">
    <source>
        <dbReference type="ARBA" id="ARBA00022723"/>
    </source>
</evidence>
<dbReference type="InterPro" id="IPR013824">
    <property type="entry name" value="Topo_IA_cen_sub1"/>
</dbReference>
<dbReference type="InterPro" id="IPR013497">
    <property type="entry name" value="Topo_IA_cen"/>
</dbReference>
<comment type="similarity">
    <text evidence="3 10">Belongs to the type IA topoisomerase family.</text>
</comment>
<dbReference type="InterPro" id="IPR023405">
    <property type="entry name" value="Topo_IA_core_domain"/>
</dbReference>
<dbReference type="Gene3D" id="1.10.600.10">
    <property type="entry name" value="Farnesyl Diphosphate Synthase"/>
    <property type="match status" value="1"/>
</dbReference>
<dbReference type="PANTHER" id="PTHR11390">
    <property type="entry name" value="PROKARYOTIC DNA TOPOISOMERASE"/>
    <property type="match status" value="1"/>
</dbReference>
<keyword evidence="8 10" id="KW-0238">DNA-binding</keyword>
<keyword evidence="15" id="KW-1185">Reference proteome</keyword>
<evidence type="ECO:0000256" key="12">
    <source>
        <dbReference type="SAM" id="MobiDB-lite"/>
    </source>
</evidence>
<evidence type="ECO:0000256" key="4">
    <source>
        <dbReference type="ARBA" id="ARBA00012891"/>
    </source>
</evidence>
<dbReference type="GO" id="GO:0006310">
    <property type="term" value="P:DNA recombination"/>
    <property type="evidence" value="ECO:0007669"/>
    <property type="project" value="TreeGrafter"/>
</dbReference>
<evidence type="ECO:0000256" key="6">
    <source>
        <dbReference type="ARBA" id="ARBA00022833"/>
    </source>
</evidence>
<comment type="function">
    <text evidence="10">Introduces a single-strand break via transesterification at a target site in duplex DNA. Releases the supercoiling and torsional tension of DNA introduced during the DNA replication and transcription by transiently cleaving and rejoining one strand of the DNA duplex. The scissile phosphodiester is attacked by the catalytic tyrosine of the enzyme, resulting in the formation of a DNA-(5'-phosphotyrosyl)-enzyme intermediate and the expulsion of a 3'-OH DNA strand.</text>
</comment>
<feature type="region of interest" description="Disordered" evidence="12">
    <location>
        <begin position="950"/>
        <end position="1009"/>
    </location>
</feature>
<dbReference type="Pfam" id="PF01131">
    <property type="entry name" value="Topoisom_bac"/>
    <property type="match status" value="1"/>
</dbReference>
<keyword evidence="5" id="KW-0479">Metal-binding</keyword>
<evidence type="ECO:0000256" key="8">
    <source>
        <dbReference type="ARBA" id="ARBA00023125"/>
    </source>
</evidence>
<dbReference type="GO" id="GO:0006265">
    <property type="term" value="P:DNA topological change"/>
    <property type="evidence" value="ECO:0007669"/>
    <property type="project" value="InterPro"/>
</dbReference>
<dbReference type="PANTHER" id="PTHR11390:SF21">
    <property type="entry name" value="DNA TOPOISOMERASE 3-ALPHA"/>
    <property type="match status" value="1"/>
</dbReference>
<dbReference type="PROSITE" id="PS52039">
    <property type="entry name" value="TOPO_IA_2"/>
    <property type="match status" value="1"/>
</dbReference>
<dbReference type="GO" id="GO:0031422">
    <property type="term" value="C:RecQ family helicase-topoisomerase III complex"/>
    <property type="evidence" value="ECO:0007669"/>
    <property type="project" value="TreeGrafter"/>
</dbReference>
<dbReference type="InterPro" id="IPR013826">
    <property type="entry name" value="Topo_IA_cen_sub3"/>
</dbReference>
<dbReference type="AlphaFoldDB" id="A0AAD9IFV5"/>
<dbReference type="Gene3D" id="3.40.50.140">
    <property type="match status" value="1"/>
</dbReference>
<dbReference type="SMART" id="SM00436">
    <property type="entry name" value="TOP1Bc"/>
    <property type="match status" value="1"/>
</dbReference>
<dbReference type="Proteomes" id="UP001255856">
    <property type="component" value="Unassembled WGS sequence"/>
</dbReference>
<evidence type="ECO:0000256" key="10">
    <source>
        <dbReference type="RuleBase" id="RU362092"/>
    </source>
</evidence>